<keyword evidence="3 7" id="KW-0547">Nucleotide-binding</keyword>
<evidence type="ECO:0000313" key="13">
    <source>
        <dbReference type="Proteomes" id="UP000039865"/>
    </source>
</evidence>
<dbReference type="OrthoDB" id="4062651at2759"/>
<evidence type="ECO:0000313" key="12">
    <source>
        <dbReference type="EMBL" id="CDW90501.1"/>
    </source>
</evidence>
<feature type="binding site" evidence="9">
    <location>
        <position position="114"/>
    </location>
    <ligand>
        <name>ATP</name>
        <dbReference type="ChEBI" id="CHEBI:30616"/>
    </ligand>
</feature>
<evidence type="ECO:0000256" key="1">
    <source>
        <dbReference type="ARBA" id="ARBA00022527"/>
    </source>
</evidence>
<feature type="cross-link" description="Glycyl lysine isopeptide (Lys-Gly) (interchain with G-Cter in SUMO2)" evidence="8">
    <location>
        <position position="250"/>
    </location>
</feature>
<evidence type="ECO:0000256" key="5">
    <source>
        <dbReference type="ARBA" id="ARBA00022840"/>
    </source>
</evidence>
<accession>A0A078B8H9</accession>
<dbReference type="InterPro" id="IPR030616">
    <property type="entry name" value="Aur-like"/>
</dbReference>
<keyword evidence="13" id="KW-1185">Reference proteome</keyword>
<organism evidence="12 13">
    <name type="scientific">Stylonychia lemnae</name>
    <name type="common">Ciliate</name>
    <dbReference type="NCBI Taxonomy" id="5949"/>
    <lineage>
        <taxon>Eukaryota</taxon>
        <taxon>Sar</taxon>
        <taxon>Alveolata</taxon>
        <taxon>Ciliophora</taxon>
        <taxon>Intramacronucleata</taxon>
        <taxon>Spirotrichea</taxon>
        <taxon>Stichotrichia</taxon>
        <taxon>Sporadotrichida</taxon>
        <taxon>Oxytrichidae</taxon>
        <taxon>Stylonychinae</taxon>
        <taxon>Stylonychia</taxon>
    </lineage>
</organism>
<feature type="domain" description="Protein kinase" evidence="11">
    <location>
        <begin position="85"/>
        <end position="396"/>
    </location>
</feature>
<dbReference type="PANTHER" id="PTHR24350">
    <property type="entry name" value="SERINE/THREONINE-PROTEIN KINASE IAL-RELATED"/>
    <property type="match status" value="1"/>
</dbReference>
<feature type="compositionally biased region" description="Polar residues" evidence="10">
    <location>
        <begin position="785"/>
        <end position="796"/>
    </location>
</feature>
<feature type="active site" description="Proton acceptor" evidence="6">
    <location>
        <position position="248"/>
    </location>
</feature>
<evidence type="ECO:0000256" key="2">
    <source>
        <dbReference type="ARBA" id="ARBA00022679"/>
    </source>
</evidence>
<proteinExistence type="predicted"/>
<evidence type="ECO:0000256" key="7">
    <source>
        <dbReference type="PIRSR" id="PIRSR630616-2"/>
    </source>
</evidence>
<dbReference type="Gene3D" id="1.10.510.10">
    <property type="entry name" value="Transferase(Phosphotransferase) domain 1"/>
    <property type="match status" value="1"/>
</dbReference>
<evidence type="ECO:0000256" key="9">
    <source>
        <dbReference type="PROSITE-ProRule" id="PRU10141"/>
    </source>
</evidence>
<keyword evidence="5 7" id="KW-0067">ATP-binding</keyword>
<dbReference type="Gene3D" id="3.30.200.20">
    <property type="entry name" value="Phosphorylase Kinase, domain 1"/>
    <property type="match status" value="1"/>
</dbReference>
<dbReference type="PROSITE" id="PS50011">
    <property type="entry name" value="PROTEIN_KINASE_DOM"/>
    <property type="match status" value="1"/>
</dbReference>
<dbReference type="Proteomes" id="UP000039865">
    <property type="component" value="Unassembled WGS sequence"/>
</dbReference>
<keyword evidence="2" id="KW-0808">Transferase</keyword>
<evidence type="ECO:0000259" key="11">
    <source>
        <dbReference type="PROSITE" id="PS50011"/>
    </source>
</evidence>
<feature type="region of interest" description="Disordered" evidence="10">
    <location>
        <begin position="623"/>
        <end position="643"/>
    </location>
</feature>
<dbReference type="EMBL" id="CCKQ01018528">
    <property type="protein sequence ID" value="CDW90501.1"/>
    <property type="molecule type" value="Genomic_DNA"/>
</dbReference>
<feature type="binding site" evidence="7">
    <location>
        <position position="271"/>
    </location>
    <ligand>
        <name>ATP</name>
        <dbReference type="ChEBI" id="CHEBI:30616"/>
    </ligand>
</feature>
<dbReference type="InParanoid" id="A0A078B8H9"/>
<sequence>MLDLVENIATDRLNSDKLQKTNSKEEKRKKIKEILKQKLNISNIQDVVLGRRQSFDEEEFRLDIENMQEDFQGNNLEKIKFGDLYKFKGILGVGVFGVVVLVTKIENNEQRALKIIYKSRLDIEETNVIKTESEILWRLRDKLNVVQFYQVIKYQYQSFINRQMENIAGGQLKRIYDKRLFAAKKQDYFRQKFYELRSQDDEPLPDEAYESKIYLREPLFTDEEAAKIIKGVINGLVNVHEYDIIHRDIKPENILLMNQNEIETSDIKLVDFGLSAKFKANQRCQIDDRIGTLLYMAPEQISIQTYGKVNSNNNRAREMVLPTININRYDAKRALQHPWITRNSNDKIPLTRTEEMQQYNIHTLLSKVIKAATFLQICKQNNEPGQQNVNRKLNFFNDNSMELSDVQPNDSHFAFLSNAQDASYIKKLKNEIYKCSEENIDYHSFSLGSFLENQDNTAITEASKRNSDVPKTFLPQIQSKFSQREDSREFSIKKTNTKKEIFGVIQREREKISSYQNSGQKASNEAYFQSKMTSPSPALRKDATQKINYYMNSQSMKKKPSQILMIPGMKPNHEKLPEETLHSLGQKQSEEKLFNRYQISKNAYKSEFNLTSNQQDELVRNFPSESPQLGSSKGKFNLKRPRDQNSPIIENTVRLQQNNFTQAFEQKQILPNQNPTNLQIKLAKCNTQTKENPSSNSQLLMRTQTLNQNRYLEKAEKHSKYNHKQAISEIIEFQQAKQLSMPPIYNQPNQLQNSSNNTQMNSKFHLNQNNNHQYQQSALSKIKASRNNQHSVTDSNRQYEDEQPQQRKIPQAHSGKYSVCNSNELNQQLFTQLQQKQRRLTYIDANKIQLIQTPEMTKQTSFKRQKEQQ</sequence>
<keyword evidence="4 12" id="KW-0418">Kinase</keyword>
<keyword evidence="1" id="KW-0723">Serine/threonine-protein kinase</keyword>
<dbReference type="PROSITE" id="PS00108">
    <property type="entry name" value="PROTEIN_KINASE_ST"/>
    <property type="match status" value="1"/>
</dbReference>
<dbReference type="InterPro" id="IPR008271">
    <property type="entry name" value="Ser/Thr_kinase_AS"/>
</dbReference>
<dbReference type="Pfam" id="PF00069">
    <property type="entry name" value="Pkinase"/>
    <property type="match status" value="2"/>
</dbReference>
<name>A0A078B8H9_STYLE</name>
<feature type="compositionally biased region" description="Low complexity" evidence="10">
    <location>
        <begin position="746"/>
        <end position="776"/>
    </location>
</feature>
<evidence type="ECO:0000256" key="8">
    <source>
        <dbReference type="PIRSR" id="PIRSR630616-3"/>
    </source>
</evidence>
<evidence type="ECO:0000256" key="6">
    <source>
        <dbReference type="PIRSR" id="PIRSR630616-1"/>
    </source>
</evidence>
<dbReference type="GO" id="GO:0005524">
    <property type="term" value="F:ATP binding"/>
    <property type="evidence" value="ECO:0007669"/>
    <property type="project" value="UniProtKB-UniRule"/>
</dbReference>
<feature type="binding site" evidence="7">
    <location>
        <begin position="252"/>
        <end position="253"/>
    </location>
    <ligand>
        <name>ATP</name>
        <dbReference type="ChEBI" id="CHEBI:30616"/>
    </ligand>
</feature>
<evidence type="ECO:0000256" key="4">
    <source>
        <dbReference type="ARBA" id="ARBA00022777"/>
    </source>
</evidence>
<dbReference type="AlphaFoldDB" id="A0A078B8H9"/>
<feature type="region of interest" description="Disordered" evidence="10">
    <location>
        <begin position="743"/>
        <end position="814"/>
    </location>
</feature>
<dbReference type="GO" id="GO:0004674">
    <property type="term" value="F:protein serine/threonine kinase activity"/>
    <property type="evidence" value="ECO:0007669"/>
    <property type="project" value="UniProtKB-KW"/>
</dbReference>
<dbReference type="SMART" id="SM00220">
    <property type="entry name" value="S_TKc"/>
    <property type="match status" value="1"/>
</dbReference>
<reference evidence="12 13" key="1">
    <citation type="submission" date="2014-06" db="EMBL/GenBank/DDBJ databases">
        <authorList>
            <person name="Swart Estienne"/>
        </authorList>
    </citation>
    <scope>NUCLEOTIDE SEQUENCE [LARGE SCALE GENOMIC DNA]</scope>
    <source>
        <strain evidence="12 13">130c</strain>
    </source>
</reference>
<dbReference type="PROSITE" id="PS00107">
    <property type="entry name" value="PROTEIN_KINASE_ATP"/>
    <property type="match status" value="1"/>
</dbReference>
<evidence type="ECO:0000256" key="10">
    <source>
        <dbReference type="SAM" id="MobiDB-lite"/>
    </source>
</evidence>
<gene>
    <name evidence="12" type="primary">Contig17061.g18175</name>
    <name evidence="12" type="ORF">STYLEM_19645</name>
</gene>
<dbReference type="InterPro" id="IPR017441">
    <property type="entry name" value="Protein_kinase_ATP_BS"/>
</dbReference>
<protein>
    <submittedName>
        <fullName evidence="12">Protein kinase domain containing protein</fullName>
    </submittedName>
</protein>
<dbReference type="InterPro" id="IPR000719">
    <property type="entry name" value="Prot_kinase_dom"/>
</dbReference>
<dbReference type="InterPro" id="IPR011009">
    <property type="entry name" value="Kinase-like_dom_sf"/>
</dbReference>
<evidence type="ECO:0000256" key="3">
    <source>
        <dbReference type="ARBA" id="ARBA00022741"/>
    </source>
</evidence>
<dbReference type="SUPFAM" id="SSF56112">
    <property type="entry name" value="Protein kinase-like (PK-like)"/>
    <property type="match status" value="1"/>
</dbReference>